<feature type="region of interest" description="Disordered" evidence="2">
    <location>
        <begin position="344"/>
        <end position="484"/>
    </location>
</feature>
<dbReference type="InterPro" id="IPR004015">
    <property type="entry name" value="SKI-int_prot_SKIP_SNW-dom"/>
</dbReference>
<evidence type="ECO:0000313" key="4">
    <source>
        <dbReference type="EMBL" id="KJE90531.1"/>
    </source>
</evidence>
<keyword evidence="5" id="KW-1185">Reference proteome</keyword>
<feature type="compositionally biased region" description="Basic and acidic residues" evidence="2">
    <location>
        <begin position="548"/>
        <end position="572"/>
    </location>
</feature>
<dbReference type="Pfam" id="PF02731">
    <property type="entry name" value="SKIP_SNW"/>
    <property type="match status" value="1"/>
</dbReference>
<feature type="region of interest" description="Disordered" evidence="2">
    <location>
        <begin position="548"/>
        <end position="616"/>
    </location>
</feature>
<accession>A0A0D2U5Y3</accession>
<dbReference type="AlphaFoldDB" id="A0A0D2U5Y3"/>
<protein>
    <submittedName>
        <fullName evidence="4">SNW domain-containing protein</fullName>
    </submittedName>
</protein>
<feature type="compositionally biased region" description="Pro residues" evidence="2">
    <location>
        <begin position="252"/>
        <end position="261"/>
    </location>
</feature>
<reference evidence="5" key="1">
    <citation type="submission" date="2011-02" db="EMBL/GenBank/DDBJ databases">
        <title>The Genome Sequence of Capsaspora owczarzaki ATCC 30864.</title>
        <authorList>
            <person name="Russ C."/>
            <person name="Cuomo C."/>
            <person name="Burger G."/>
            <person name="Gray M.W."/>
            <person name="Holland P.W.H."/>
            <person name="King N."/>
            <person name="Lang F.B.F."/>
            <person name="Roger A.J."/>
            <person name="Ruiz-Trillo I."/>
            <person name="Young S.K."/>
            <person name="Zeng Q."/>
            <person name="Gargeya S."/>
            <person name="Alvarado L."/>
            <person name="Berlin A."/>
            <person name="Chapman S.B."/>
            <person name="Chen Z."/>
            <person name="Freedman E."/>
            <person name="Gellesch M."/>
            <person name="Goldberg J."/>
            <person name="Griggs A."/>
            <person name="Gujja S."/>
            <person name="Heilman E."/>
            <person name="Heiman D."/>
            <person name="Howarth C."/>
            <person name="Mehta T."/>
            <person name="Neiman D."/>
            <person name="Pearson M."/>
            <person name="Roberts A."/>
            <person name="Saif S."/>
            <person name="Shea T."/>
            <person name="Shenoy N."/>
            <person name="Sisk P."/>
            <person name="Stolte C."/>
            <person name="Sykes S."/>
            <person name="White J."/>
            <person name="Yandava C."/>
            <person name="Haas B."/>
            <person name="Nusbaum C."/>
            <person name="Birren B."/>
        </authorList>
    </citation>
    <scope>NUCLEOTIDE SEQUENCE</scope>
    <source>
        <strain evidence="5">ATCC 30864</strain>
    </source>
</reference>
<dbReference type="PhylomeDB" id="A0A0D2U5Y3"/>
<dbReference type="eggNOG" id="KOG2441">
    <property type="taxonomic scope" value="Eukaryota"/>
</dbReference>
<dbReference type="PANTHER" id="PTHR12096">
    <property type="entry name" value="NUCLEAR PROTEIN SKIP-RELATED"/>
    <property type="match status" value="1"/>
</dbReference>
<feature type="compositionally biased region" description="Basic and acidic residues" evidence="2">
    <location>
        <begin position="657"/>
        <end position="676"/>
    </location>
</feature>
<dbReference type="InterPro" id="IPR017862">
    <property type="entry name" value="SKI-int_prot_SKIP"/>
</dbReference>
<gene>
    <name evidence="4" type="ORF">CAOG_001836</name>
</gene>
<dbReference type="STRING" id="595528.A0A0D2U5Y3"/>
<evidence type="ECO:0000313" key="5">
    <source>
        <dbReference type="Proteomes" id="UP000008743"/>
    </source>
</evidence>
<feature type="compositionally biased region" description="Basic and acidic residues" evidence="2">
    <location>
        <begin position="427"/>
        <end position="470"/>
    </location>
</feature>
<feature type="compositionally biased region" description="Low complexity" evidence="2">
    <location>
        <begin position="366"/>
        <end position="388"/>
    </location>
</feature>
<evidence type="ECO:0000259" key="3">
    <source>
        <dbReference type="Pfam" id="PF02731"/>
    </source>
</evidence>
<feature type="domain" description="SKI-interacting protein SKIP SNW" evidence="3">
    <location>
        <begin position="206"/>
        <end position="365"/>
    </location>
</feature>
<evidence type="ECO:0000256" key="1">
    <source>
        <dbReference type="ARBA" id="ARBA00010197"/>
    </source>
</evidence>
<feature type="compositionally biased region" description="Low complexity" evidence="2">
    <location>
        <begin position="406"/>
        <end position="416"/>
    </location>
</feature>
<feature type="compositionally biased region" description="Low complexity" evidence="2">
    <location>
        <begin position="597"/>
        <end position="606"/>
    </location>
</feature>
<feature type="region of interest" description="Disordered" evidence="2">
    <location>
        <begin position="1"/>
        <end position="36"/>
    </location>
</feature>
<name>A0A0D2U5Y3_CAPO3</name>
<evidence type="ECO:0000256" key="2">
    <source>
        <dbReference type="SAM" id="MobiDB-lite"/>
    </source>
</evidence>
<dbReference type="FunCoup" id="A0A0D2U5Y3">
    <property type="interactions" value="678"/>
</dbReference>
<dbReference type="RefSeq" id="XP_004364704.2">
    <property type="nucleotide sequence ID" value="XM_004364647.2"/>
</dbReference>
<dbReference type="OrthoDB" id="666364at2759"/>
<comment type="similarity">
    <text evidence="1">Belongs to the SNW family.</text>
</comment>
<organism evidence="4 5">
    <name type="scientific">Capsaspora owczarzaki (strain ATCC 30864)</name>
    <dbReference type="NCBI Taxonomy" id="595528"/>
    <lineage>
        <taxon>Eukaryota</taxon>
        <taxon>Filasterea</taxon>
        <taxon>Capsaspora</taxon>
    </lineage>
</organism>
<sequence length="684" mass="73552">MASLASFLPAPKARPSNATAFDPSLDMSDDEDGHDDYAALGARAAGGAGASSTTTTTTTSILTSSGRSISIKPSRAPRYGQRKGWVPRTAEDFGDGGAFPEVAVAQYPQGMGKPRSTTSNALQMKVDASGRVQYEAVLGANDRQIVHAKMDSMLTKDLTIRPAMPSEAAIEATTAATRDALERIANTKIAASTTIQHAQKAAESTFVRYTPANQGDSFNSGASQRIIRMVEAPKDPLEPGKFLTNKKAIRGPPSPPPPVMHSPPRKITAQEASDWKIPPVVSNWKNPNGYTIPLDKRLAADGRGLAEHSISDNFAKVTEALYIADKKAREGVALRNEIQKRVAQKEKEAHEDTLRRMAMESRQQRSGIPAGAAATSAAAASIANYANSSDDDEEEEKEAPRRPAERSSAPARSSGDYRGGRDDDEDSTSREDARSARERDALRAEMKRERDREARQSKTKTGRERERDVSEQIALGMPAVNRGATEESLYDTRLLSQAGSAPNLGDEDGTQIYDKPLFAQAGNSVYRPKKGVDEEIYGDADVDALIKKNTDRFHSDKEYSSGERGGAGRRDGPVQFARGETTGIQPQSTSRRDRSALDAADAAVDAQGDHAPNDDDLFSGLNKFLSDAKKGGRSAIDKIGGRGTLHAGAAGGGINEGGRRDKVAFDAQREPDEPPVKRSRQHLN</sequence>
<dbReference type="GO" id="GO:0000398">
    <property type="term" value="P:mRNA splicing, via spliceosome"/>
    <property type="evidence" value="ECO:0007669"/>
    <property type="project" value="InterPro"/>
</dbReference>
<feature type="compositionally biased region" description="Basic and acidic residues" evidence="2">
    <location>
        <begin position="344"/>
        <end position="363"/>
    </location>
</feature>
<dbReference type="EMBL" id="KE346361">
    <property type="protein sequence ID" value="KJE90531.1"/>
    <property type="molecule type" value="Genomic_DNA"/>
</dbReference>
<proteinExistence type="inferred from homology"/>
<feature type="region of interest" description="Disordered" evidence="2">
    <location>
        <begin position="639"/>
        <end position="684"/>
    </location>
</feature>
<dbReference type="GO" id="GO:0005681">
    <property type="term" value="C:spliceosomal complex"/>
    <property type="evidence" value="ECO:0007669"/>
    <property type="project" value="InterPro"/>
</dbReference>
<dbReference type="Proteomes" id="UP000008743">
    <property type="component" value="Unassembled WGS sequence"/>
</dbReference>
<feature type="region of interest" description="Disordered" evidence="2">
    <location>
        <begin position="237"/>
        <end position="265"/>
    </location>
</feature>
<dbReference type="InParanoid" id="A0A0D2U5Y3"/>